<name>A0A846XPL9_9NOCA</name>
<evidence type="ECO:0000256" key="3">
    <source>
        <dbReference type="ARBA" id="ARBA00022475"/>
    </source>
</evidence>
<dbReference type="PROSITE" id="PS50850">
    <property type="entry name" value="MFS"/>
    <property type="match status" value="1"/>
</dbReference>
<feature type="transmembrane region" description="Helical" evidence="8">
    <location>
        <begin position="118"/>
        <end position="139"/>
    </location>
</feature>
<evidence type="ECO:0000256" key="7">
    <source>
        <dbReference type="SAM" id="MobiDB-lite"/>
    </source>
</evidence>
<dbReference type="CDD" id="cd17321">
    <property type="entry name" value="MFS_MMR_MDR_like"/>
    <property type="match status" value="1"/>
</dbReference>
<dbReference type="InterPro" id="IPR020846">
    <property type="entry name" value="MFS_dom"/>
</dbReference>
<reference evidence="10 11" key="1">
    <citation type="submission" date="2020-04" db="EMBL/GenBank/DDBJ databases">
        <title>MicrobeNet Type strains.</title>
        <authorList>
            <person name="Nicholson A.C."/>
        </authorList>
    </citation>
    <scope>NUCLEOTIDE SEQUENCE [LARGE SCALE GENOMIC DNA]</scope>
    <source>
        <strain evidence="10 11">JCM 12354</strain>
    </source>
</reference>
<dbReference type="InterPro" id="IPR004638">
    <property type="entry name" value="EmrB-like"/>
</dbReference>
<feature type="transmembrane region" description="Helical" evidence="8">
    <location>
        <begin position="346"/>
        <end position="365"/>
    </location>
</feature>
<feature type="transmembrane region" description="Helical" evidence="8">
    <location>
        <begin position="151"/>
        <end position="171"/>
    </location>
</feature>
<evidence type="ECO:0000256" key="4">
    <source>
        <dbReference type="ARBA" id="ARBA00022692"/>
    </source>
</evidence>
<feature type="transmembrane region" description="Helical" evidence="8">
    <location>
        <begin position="215"/>
        <end position="233"/>
    </location>
</feature>
<dbReference type="GO" id="GO:0005886">
    <property type="term" value="C:plasma membrane"/>
    <property type="evidence" value="ECO:0007669"/>
    <property type="project" value="UniProtKB-SubCell"/>
</dbReference>
<keyword evidence="11" id="KW-1185">Reference proteome</keyword>
<feature type="transmembrane region" description="Helical" evidence="8">
    <location>
        <begin position="93"/>
        <end position="112"/>
    </location>
</feature>
<feature type="transmembrane region" description="Helical" evidence="8">
    <location>
        <begin position="239"/>
        <end position="261"/>
    </location>
</feature>
<feature type="transmembrane region" description="Helical" evidence="8">
    <location>
        <begin position="281"/>
        <end position="302"/>
    </location>
</feature>
<evidence type="ECO:0000256" key="6">
    <source>
        <dbReference type="ARBA" id="ARBA00023136"/>
    </source>
</evidence>
<evidence type="ECO:0000256" key="5">
    <source>
        <dbReference type="ARBA" id="ARBA00022989"/>
    </source>
</evidence>
<dbReference type="Gene3D" id="1.20.1250.20">
    <property type="entry name" value="MFS general substrate transporter like domains"/>
    <property type="match status" value="1"/>
</dbReference>
<keyword evidence="5 8" id="KW-1133">Transmembrane helix</keyword>
<protein>
    <submittedName>
        <fullName evidence="10">MFS transporter</fullName>
    </submittedName>
</protein>
<evidence type="ECO:0000313" key="11">
    <source>
        <dbReference type="Proteomes" id="UP000565711"/>
    </source>
</evidence>
<dbReference type="PANTHER" id="PTHR42718">
    <property type="entry name" value="MAJOR FACILITATOR SUPERFAMILY MULTIDRUG TRANSPORTER MFSC"/>
    <property type="match status" value="1"/>
</dbReference>
<keyword evidence="2" id="KW-0813">Transport</keyword>
<dbReference type="Gene3D" id="1.20.1720.10">
    <property type="entry name" value="Multidrug resistance protein D"/>
    <property type="match status" value="1"/>
</dbReference>
<proteinExistence type="predicted"/>
<gene>
    <name evidence="10" type="ORF">HGA08_02050</name>
</gene>
<evidence type="ECO:0000259" key="9">
    <source>
        <dbReference type="PROSITE" id="PS50850"/>
    </source>
</evidence>
<evidence type="ECO:0000313" key="10">
    <source>
        <dbReference type="EMBL" id="NKY48993.1"/>
    </source>
</evidence>
<keyword evidence="4 8" id="KW-0812">Transmembrane</keyword>
<dbReference type="NCBIfam" id="TIGR00711">
    <property type="entry name" value="efflux_EmrB"/>
    <property type="match status" value="1"/>
</dbReference>
<organism evidence="10 11">
    <name type="scientific">Nocardia vermiculata</name>
    <dbReference type="NCBI Taxonomy" id="257274"/>
    <lineage>
        <taxon>Bacteria</taxon>
        <taxon>Bacillati</taxon>
        <taxon>Actinomycetota</taxon>
        <taxon>Actinomycetes</taxon>
        <taxon>Mycobacteriales</taxon>
        <taxon>Nocardiaceae</taxon>
        <taxon>Nocardia</taxon>
    </lineage>
</organism>
<evidence type="ECO:0000256" key="2">
    <source>
        <dbReference type="ARBA" id="ARBA00022448"/>
    </source>
</evidence>
<accession>A0A846XPL9</accession>
<dbReference type="SUPFAM" id="SSF103473">
    <property type="entry name" value="MFS general substrate transporter"/>
    <property type="match status" value="1"/>
</dbReference>
<dbReference type="Pfam" id="PF07690">
    <property type="entry name" value="MFS_1"/>
    <property type="match status" value="1"/>
</dbReference>
<feature type="transmembrane region" description="Helical" evidence="8">
    <location>
        <begin position="371"/>
        <end position="389"/>
    </location>
</feature>
<keyword evidence="3" id="KW-1003">Cell membrane</keyword>
<feature type="transmembrane region" description="Helical" evidence="8">
    <location>
        <begin position="25"/>
        <end position="45"/>
    </location>
</feature>
<dbReference type="EMBL" id="JAAXOP010000001">
    <property type="protein sequence ID" value="NKY48993.1"/>
    <property type="molecule type" value="Genomic_DNA"/>
</dbReference>
<dbReference type="InterPro" id="IPR011701">
    <property type="entry name" value="MFS"/>
</dbReference>
<dbReference type="PANTHER" id="PTHR42718:SF42">
    <property type="entry name" value="EXPORT PROTEIN"/>
    <property type="match status" value="1"/>
</dbReference>
<dbReference type="AlphaFoldDB" id="A0A846XPL9"/>
<sequence>MTVTTASDLAPVAAAPTGPTRWRRAAILVVVCLAELLVLLDNTVVNVALPSIGVQLGAGFADLQWIVDAYTLTFAGLLLACGHLGDRYGRRRVMMIGLAGVAVMSVGGALATDIGIVIAARAAMGIFAAAVFPATLALITNTFTAPKARGAAIAVWTAMAGFAVAIGPTAGGWLLEHFSWHSVFWLNVPIALGVLIAAAVVLPESRTKTHGRLDVLGLLLSLAGIITLVWSIIEGPRNGWLSPTSIAVYVLAVLFIAAFVWRETRVENPVFDVTLFRNRRFSLPALSITVAYFSMFGFLFLITQYFQGIQEYSPLEFGIRSLPFAAAVLVAAPAATMLAQRIGTTAVLVGGFVVLATGMALAGQVTVDSPYVGIVLISMVLMGLGLATVQGPATESVMGAVSLEEAGAGSAVNDTTREIGGALGVAVLGSIVASTYTNKVAPLVDTIPESLMDPQQKEYARQSVLTVLEIRRHEISSLFAGSREHLIVTMKAAALDGFQIASYATVGLAVLCAIAVALLLPWRRPTEGSVLLGWMQSETTGEDPKTSDTVPSSADEPVSGRAVDASGTQHRIE</sequence>
<feature type="transmembrane region" description="Helical" evidence="8">
    <location>
        <begin position="322"/>
        <end position="339"/>
    </location>
</feature>
<feature type="domain" description="Major facilitator superfamily (MFS) profile" evidence="9">
    <location>
        <begin position="27"/>
        <end position="524"/>
    </location>
</feature>
<feature type="transmembrane region" description="Helical" evidence="8">
    <location>
        <begin position="183"/>
        <end position="203"/>
    </location>
</feature>
<dbReference type="InterPro" id="IPR036259">
    <property type="entry name" value="MFS_trans_sf"/>
</dbReference>
<dbReference type="Proteomes" id="UP000565711">
    <property type="component" value="Unassembled WGS sequence"/>
</dbReference>
<evidence type="ECO:0000256" key="8">
    <source>
        <dbReference type="SAM" id="Phobius"/>
    </source>
</evidence>
<dbReference type="GO" id="GO:0022857">
    <property type="term" value="F:transmembrane transporter activity"/>
    <property type="evidence" value="ECO:0007669"/>
    <property type="project" value="InterPro"/>
</dbReference>
<feature type="transmembrane region" description="Helical" evidence="8">
    <location>
        <begin position="65"/>
        <end position="81"/>
    </location>
</feature>
<keyword evidence="6 8" id="KW-0472">Membrane</keyword>
<feature type="region of interest" description="Disordered" evidence="7">
    <location>
        <begin position="536"/>
        <end position="573"/>
    </location>
</feature>
<comment type="subcellular location">
    <subcellularLocation>
        <location evidence="1">Cell membrane</location>
        <topology evidence="1">Multi-pass membrane protein</topology>
    </subcellularLocation>
</comment>
<dbReference type="RefSeq" id="WP_084473853.1">
    <property type="nucleotide sequence ID" value="NZ_JAAXOP010000001.1"/>
</dbReference>
<evidence type="ECO:0000256" key="1">
    <source>
        <dbReference type="ARBA" id="ARBA00004651"/>
    </source>
</evidence>
<feature type="transmembrane region" description="Helical" evidence="8">
    <location>
        <begin position="500"/>
        <end position="522"/>
    </location>
</feature>
<comment type="caution">
    <text evidence="10">The sequence shown here is derived from an EMBL/GenBank/DDBJ whole genome shotgun (WGS) entry which is preliminary data.</text>
</comment>